<dbReference type="KEGG" id="afx:JZ786_01715"/>
<reference evidence="2 3" key="1">
    <citation type="submission" date="2021-02" db="EMBL/GenBank/DDBJ databases">
        <title>Alicyclobacillus curvatus sp. nov. and Alicyclobacillus mengziensis sp. nov., two acidophilic bacteria isolated from acid mine drainage.</title>
        <authorList>
            <person name="Huang Y."/>
        </authorList>
    </citation>
    <scope>NUCLEOTIDE SEQUENCE [LARGE SCALE GENOMIC DNA]</scope>
    <source>
        <strain evidence="2 3">S30H14</strain>
    </source>
</reference>
<dbReference type="RefSeq" id="WP_206657133.1">
    <property type="nucleotide sequence ID" value="NZ_CP071182.1"/>
</dbReference>
<evidence type="ECO:0000313" key="2">
    <source>
        <dbReference type="EMBL" id="QSO47790.1"/>
    </source>
</evidence>
<name>A0A9X7W048_9BACL</name>
<organism evidence="2 3">
    <name type="scientific">Alicyclobacillus mengziensis</name>
    <dbReference type="NCBI Taxonomy" id="2931921"/>
    <lineage>
        <taxon>Bacteria</taxon>
        <taxon>Bacillati</taxon>
        <taxon>Bacillota</taxon>
        <taxon>Bacilli</taxon>
        <taxon>Bacillales</taxon>
        <taxon>Alicyclobacillaceae</taxon>
        <taxon>Alicyclobacillus</taxon>
    </lineage>
</organism>
<proteinExistence type="predicted"/>
<dbReference type="Gene3D" id="1.20.1260.10">
    <property type="match status" value="1"/>
</dbReference>
<dbReference type="Pfam" id="PF05138">
    <property type="entry name" value="PaaA_PaaC"/>
    <property type="match status" value="1"/>
</dbReference>
<feature type="compositionally biased region" description="Basic and acidic residues" evidence="1">
    <location>
        <begin position="250"/>
        <end position="262"/>
    </location>
</feature>
<dbReference type="GO" id="GO:0010124">
    <property type="term" value="P:phenylacetate catabolic process"/>
    <property type="evidence" value="ECO:0007669"/>
    <property type="project" value="InterPro"/>
</dbReference>
<dbReference type="InterPro" id="IPR052703">
    <property type="entry name" value="Aromatic_CoA_ox/epox"/>
</dbReference>
<dbReference type="InterPro" id="IPR009078">
    <property type="entry name" value="Ferritin-like_SF"/>
</dbReference>
<feature type="region of interest" description="Disordered" evidence="1">
    <location>
        <begin position="233"/>
        <end position="262"/>
    </location>
</feature>
<dbReference type="AlphaFoldDB" id="A0A9X7W048"/>
<keyword evidence="3" id="KW-1185">Reference proteome</keyword>
<dbReference type="InterPro" id="IPR012347">
    <property type="entry name" value="Ferritin-like"/>
</dbReference>
<evidence type="ECO:0000313" key="3">
    <source>
        <dbReference type="Proteomes" id="UP000663505"/>
    </source>
</evidence>
<dbReference type="EMBL" id="CP071182">
    <property type="protein sequence ID" value="QSO47790.1"/>
    <property type="molecule type" value="Genomic_DNA"/>
</dbReference>
<dbReference type="InterPro" id="IPR011882">
    <property type="entry name" value="PaaC"/>
</dbReference>
<dbReference type="SUPFAM" id="SSF47240">
    <property type="entry name" value="Ferritin-like"/>
    <property type="match status" value="1"/>
</dbReference>
<sequence>MSMVETTRPLTQAYKDALVHLLLVLADDDLAFGHRSSQWLGLAPDLEEDIAFSSIAQDEIGHAAFFYRLVSDLAGEDADALAFARPTQVRKNARLLEQQNGDWAYTIARAYVYNIFEQVRLEALLASNYLPLQQGATKILREERYHRLHMETWFLRLAEAGGEARFRLETAVEHVWADLSDLFTLGNHQHDLIHEGILPTTEQALYEAWLTEVKPMFDRSSLYWPGNRGELTSEDLSGATTAKVDGSTSEEERNGRLGQHSEHLDELLQTMTEVYRSEAGATW</sequence>
<accession>A0A9X7W048</accession>
<gene>
    <name evidence="2" type="primary">paaC</name>
    <name evidence="2" type="ORF">JZ786_01715</name>
</gene>
<dbReference type="GO" id="GO:0005829">
    <property type="term" value="C:cytosol"/>
    <property type="evidence" value="ECO:0007669"/>
    <property type="project" value="TreeGrafter"/>
</dbReference>
<evidence type="ECO:0000256" key="1">
    <source>
        <dbReference type="SAM" id="MobiDB-lite"/>
    </source>
</evidence>
<protein>
    <submittedName>
        <fullName evidence="2">Phenylacetate-CoA oxygenase subunit PaaC</fullName>
    </submittedName>
</protein>
<dbReference type="PANTHER" id="PTHR30458">
    <property type="entry name" value="PHENYLACETIC ACID DEGRADATION PROTEIN PAA"/>
    <property type="match status" value="1"/>
</dbReference>
<dbReference type="PANTHER" id="PTHR30458:SF0">
    <property type="entry name" value="1,2-PHENYLACETYL-COA EPOXIDASE, SUBUNIT C"/>
    <property type="match status" value="1"/>
</dbReference>
<dbReference type="InterPro" id="IPR007814">
    <property type="entry name" value="PaaA_PaaC"/>
</dbReference>
<dbReference type="Proteomes" id="UP000663505">
    <property type="component" value="Chromosome"/>
</dbReference>
<dbReference type="NCBIfam" id="TIGR02158">
    <property type="entry name" value="PA_CoA_Oxy3"/>
    <property type="match status" value="1"/>
</dbReference>